<feature type="region of interest" description="Disordered" evidence="1">
    <location>
        <begin position="101"/>
        <end position="123"/>
    </location>
</feature>
<reference evidence="2" key="1">
    <citation type="submission" date="2020-02" db="EMBL/GenBank/DDBJ databases">
        <authorList>
            <person name="Meier V. D."/>
        </authorList>
    </citation>
    <scope>NUCLEOTIDE SEQUENCE</scope>
    <source>
        <strain evidence="2">AVDCRST_MAG21</strain>
    </source>
</reference>
<feature type="non-terminal residue" evidence="2">
    <location>
        <position position="1"/>
    </location>
</feature>
<dbReference type="EMBL" id="CADCUL010000096">
    <property type="protein sequence ID" value="CAA9373826.1"/>
    <property type="molecule type" value="Genomic_DNA"/>
</dbReference>
<feature type="region of interest" description="Disordered" evidence="1">
    <location>
        <begin position="1"/>
        <end position="72"/>
    </location>
</feature>
<gene>
    <name evidence="2" type="ORF">AVDCRST_MAG21-898</name>
</gene>
<sequence>VHIDPGVTGAAGSVAGASGVPGHSRRRGVHVGRAADRHGRQVPRQWRRDGRPPVRPAPRCRLHRLPAGDPVGGCAVRMGARSDCARDCGQHPAAGYVGFRSLGTPHRPAGHQDHLRPGAGRRL</sequence>
<accession>A0A6J4N3B4</accession>
<feature type="compositionally biased region" description="Low complexity" evidence="1">
    <location>
        <begin position="1"/>
        <end position="22"/>
    </location>
</feature>
<protein>
    <submittedName>
        <fullName evidence="2">Uncharacterized protein</fullName>
    </submittedName>
</protein>
<evidence type="ECO:0000256" key="1">
    <source>
        <dbReference type="SAM" id="MobiDB-lite"/>
    </source>
</evidence>
<feature type="non-terminal residue" evidence="2">
    <location>
        <position position="123"/>
    </location>
</feature>
<dbReference type="AlphaFoldDB" id="A0A6J4N3B4"/>
<organism evidence="2">
    <name type="scientific">uncultured Nocardioidaceae bacterium</name>
    <dbReference type="NCBI Taxonomy" id="253824"/>
    <lineage>
        <taxon>Bacteria</taxon>
        <taxon>Bacillati</taxon>
        <taxon>Actinomycetota</taxon>
        <taxon>Actinomycetes</taxon>
        <taxon>Propionibacteriales</taxon>
        <taxon>Nocardioidaceae</taxon>
        <taxon>environmental samples</taxon>
    </lineage>
</organism>
<proteinExistence type="predicted"/>
<evidence type="ECO:0000313" key="2">
    <source>
        <dbReference type="EMBL" id="CAA9373826.1"/>
    </source>
</evidence>
<name>A0A6J4N3B4_9ACTN</name>